<dbReference type="InterPro" id="IPR002227">
    <property type="entry name" value="Tyrosinase_Cu-bd"/>
</dbReference>
<protein>
    <recommendedName>
        <fullName evidence="4">Tyrosinase copper-binding domain-containing protein</fullName>
    </recommendedName>
</protein>
<reference evidence="6" key="1">
    <citation type="journal article" date="2015" name="BMC Genomics">
        <title>Genomic and transcriptomic analysis of the endophytic fungus Pestalotiopsis fici reveals its lifestyle and high potential for synthesis of natural products.</title>
        <authorList>
            <person name="Wang X."/>
            <person name="Zhang X."/>
            <person name="Liu L."/>
            <person name="Xiang M."/>
            <person name="Wang W."/>
            <person name="Sun X."/>
            <person name="Che Y."/>
            <person name="Guo L."/>
            <person name="Liu G."/>
            <person name="Guo L."/>
            <person name="Wang C."/>
            <person name="Yin W.B."/>
            <person name="Stadler M."/>
            <person name="Zhang X."/>
            <person name="Liu X."/>
        </authorList>
    </citation>
    <scope>NUCLEOTIDE SEQUENCE [LARGE SCALE GENOMIC DNA]</scope>
    <source>
        <strain evidence="6">W106-1 / CGMCC3.15140</strain>
    </source>
</reference>
<dbReference type="GO" id="GO:0046872">
    <property type="term" value="F:metal ion binding"/>
    <property type="evidence" value="ECO:0007669"/>
    <property type="project" value="UniProtKB-KW"/>
</dbReference>
<dbReference type="RefSeq" id="XP_007839186.1">
    <property type="nucleotide sequence ID" value="XM_007840995.1"/>
</dbReference>
<organism evidence="5 6">
    <name type="scientific">Pestalotiopsis fici (strain W106-1 / CGMCC3.15140)</name>
    <dbReference type="NCBI Taxonomy" id="1229662"/>
    <lineage>
        <taxon>Eukaryota</taxon>
        <taxon>Fungi</taxon>
        <taxon>Dikarya</taxon>
        <taxon>Ascomycota</taxon>
        <taxon>Pezizomycotina</taxon>
        <taxon>Sordariomycetes</taxon>
        <taxon>Xylariomycetidae</taxon>
        <taxon>Amphisphaeriales</taxon>
        <taxon>Sporocadaceae</taxon>
        <taxon>Pestalotiopsis</taxon>
    </lineage>
</organism>
<dbReference type="PANTHER" id="PTHR11474">
    <property type="entry name" value="TYROSINASE FAMILY MEMBER"/>
    <property type="match status" value="1"/>
</dbReference>
<dbReference type="STRING" id="1229662.W3WNI1"/>
<dbReference type="EMBL" id="KI912118">
    <property type="protein sequence ID" value="ETS75470.1"/>
    <property type="molecule type" value="Genomic_DNA"/>
</dbReference>
<dbReference type="KEGG" id="pfy:PFICI_12414"/>
<dbReference type="Gene3D" id="1.10.1280.10">
    <property type="entry name" value="Di-copper center containing domain from catechol oxidase"/>
    <property type="match status" value="1"/>
</dbReference>
<keyword evidence="3" id="KW-0732">Signal</keyword>
<dbReference type="AlphaFoldDB" id="W3WNI1"/>
<sequence length="331" mass="36521">MASLARTIPALLALAATAIATPVSTPVKRDSCSTYRTVKDWNDLTSDEQSDYLAAEVCLTEYAATMDLGGSKTYWDELMYNHITQVDYIHFVGQFLPWHRYFVSVHANALRDYCGYEGPLAYWNEQEDASTLTDIEDSTIFQSDAFGGNGVGDDECIANGPFANVTLTFTPGESPFGGNATADDTCIFRDLSLSTLQSSDFDECLEEDNFEDMWDCVENGPHANGHGAVGGLMGNVANSPGDPVFWLHHAFIDLQWWKWQSQDLDTRLTEIGGTNGRSSGDEPADIAAYDGDNGNTTTLTHNLWMMDLYPNVTVADVMSINYTDVCLDYVY</sequence>
<dbReference type="PRINTS" id="PR00092">
    <property type="entry name" value="TYROSINASE"/>
</dbReference>
<feature type="signal peptide" evidence="3">
    <location>
        <begin position="1"/>
        <end position="20"/>
    </location>
</feature>
<feature type="chain" id="PRO_5004833642" description="Tyrosinase copper-binding domain-containing protein" evidence="3">
    <location>
        <begin position="21"/>
        <end position="331"/>
    </location>
</feature>
<dbReference type="SUPFAM" id="SSF48056">
    <property type="entry name" value="Di-copper centre-containing domain"/>
    <property type="match status" value="1"/>
</dbReference>
<dbReference type="InterPro" id="IPR008922">
    <property type="entry name" value="Di-copper_centre_dom_sf"/>
</dbReference>
<dbReference type="HOGENOM" id="CLU_035914_2_0_1"/>
<dbReference type="PROSITE" id="PS00498">
    <property type="entry name" value="TYROSINASE_2"/>
    <property type="match status" value="1"/>
</dbReference>
<evidence type="ECO:0000313" key="5">
    <source>
        <dbReference type="EMBL" id="ETS75470.1"/>
    </source>
</evidence>
<evidence type="ECO:0000256" key="2">
    <source>
        <dbReference type="ARBA" id="ARBA00023008"/>
    </source>
</evidence>
<dbReference type="GeneID" id="19277427"/>
<dbReference type="Pfam" id="PF00264">
    <property type="entry name" value="Tyrosinase"/>
    <property type="match status" value="1"/>
</dbReference>
<name>W3WNI1_PESFW</name>
<proteinExistence type="predicted"/>
<keyword evidence="1" id="KW-0479">Metal-binding</keyword>
<dbReference type="InParanoid" id="W3WNI1"/>
<dbReference type="GO" id="GO:0016491">
    <property type="term" value="F:oxidoreductase activity"/>
    <property type="evidence" value="ECO:0007669"/>
    <property type="project" value="InterPro"/>
</dbReference>
<dbReference type="OrthoDB" id="6132182at2759"/>
<keyword evidence="6" id="KW-1185">Reference proteome</keyword>
<evidence type="ECO:0000256" key="3">
    <source>
        <dbReference type="SAM" id="SignalP"/>
    </source>
</evidence>
<accession>W3WNI1</accession>
<feature type="domain" description="Tyrosinase copper-binding" evidence="4">
    <location>
        <begin position="242"/>
        <end position="253"/>
    </location>
</feature>
<dbReference type="InterPro" id="IPR050316">
    <property type="entry name" value="Tyrosinase/Hemocyanin"/>
</dbReference>
<dbReference type="OMA" id="RANSACK"/>
<evidence type="ECO:0000256" key="1">
    <source>
        <dbReference type="ARBA" id="ARBA00022723"/>
    </source>
</evidence>
<gene>
    <name evidence="5" type="ORF">PFICI_12414</name>
</gene>
<evidence type="ECO:0000259" key="4">
    <source>
        <dbReference type="PROSITE" id="PS00498"/>
    </source>
</evidence>
<dbReference type="eggNOG" id="ENOG502S31Y">
    <property type="taxonomic scope" value="Eukaryota"/>
</dbReference>
<dbReference type="PANTHER" id="PTHR11474:SF126">
    <property type="entry name" value="TYROSINASE-LIKE PROTEIN TYR-1-RELATED"/>
    <property type="match status" value="1"/>
</dbReference>
<keyword evidence="2" id="KW-0186">Copper</keyword>
<dbReference type="Proteomes" id="UP000030651">
    <property type="component" value="Unassembled WGS sequence"/>
</dbReference>
<evidence type="ECO:0000313" key="6">
    <source>
        <dbReference type="Proteomes" id="UP000030651"/>
    </source>
</evidence>